<dbReference type="AlphaFoldDB" id="A0A8J7ULB7"/>
<comment type="caution">
    <text evidence="1">The sequence shown here is derived from an EMBL/GenBank/DDBJ whole genome shotgun (WGS) entry which is preliminary data.</text>
</comment>
<protein>
    <submittedName>
        <fullName evidence="1">PhnD/SsuA/transferrin family substrate-binding protein</fullName>
    </submittedName>
</protein>
<evidence type="ECO:0000313" key="1">
    <source>
        <dbReference type="EMBL" id="MBP0440775.1"/>
    </source>
</evidence>
<dbReference type="PANTHER" id="PTHR35841">
    <property type="entry name" value="PHOSPHONATES-BINDING PERIPLASMIC PROTEIN"/>
    <property type="match status" value="1"/>
</dbReference>
<name>A0A8J7ULB7_9HYPH</name>
<dbReference type="Pfam" id="PF12974">
    <property type="entry name" value="Phosphonate-bd"/>
    <property type="match status" value="1"/>
</dbReference>
<dbReference type="RefSeq" id="WP_209336807.1">
    <property type="nucleotide sequence ID" value="NZ_JAGIYY010000009.1"/>
</dbReference>
<dbReference type="Proteomes" id="UP000666240">
    <property type="component" value="Unassembled WGS sequence"/>
</dbReference>
<dbReference type="EMBL" id="JAGIYY010000009">
    <property type="protein sequence ID" value="MBP0440775.1"/>
    <property type="molecule type" value="Genomic_DNA"/>
</dbReference>
<dbReference type="PANTHER" id="PTHR35841:SF1">
    <property type="entry name" value="PHOSPHONATES-BINDING PERIPLASMIC PROTEIN"/>
    <property type="match status" value="1"/>
</dbReference>
<evidence type="ECO:0000313" key="2">
    <source>
        <dbReference type="Proteomes" id="UP000666240"/>
    </source>
</evidence>
<gene>
    <name evidence="1" type="ORF">J5Y06_19170</name>
</gene>
<organism evidence="1 2">
    <name type="scientific">Tianweitania sediminis</name>
    <dbReference type="NCBI Taxonomy" id="1502156"/>
    <lineage>
        <taxon>Bacteria</taxon>
        <taxon>Pseudomonadati</taxon>
        <taxon>Pseudomonadota</taxon>
        <taxon>Alphaproteobacteria</taxon>
        <taxon>Hyphomicrobiales</taxon>
        <taxon>Phyllobacteriaceae</taxon>
        <taxon>Tianweitania</taxon>
    </lineage>
</organism>
<reference evidence="1" key="1">
    <citation type="submission" date="2021-03" db="EMBL/GenBank/DDBJ databases">
        <title>Genome sequencing and assembly of Tianweitania sediminis.</title>
        <authorList>
            <person name="Chhetri G."/>
        </authorList>
    </citation>
    <scope>NUCLEOTIDE SEQUENCE</scope>
    <source>
        <strain evidence="1">Z8</strain>
    </source>
</reference>
<sequence>MSAFIAALPMYDWPEVAADTDAVWQQLHHHLSDAGIDAPARLVRTNRDLPGVPGGIRDASGQLLAPDPATLRADDLNLHSLWHHPQLLLAQTCWGPMSQGLQDRVLVVGQPDYSDVEGGAGPLYSSAVLMRRGEHPPVAAPEGGEAIIPLNALRGRRLAFNSADSMSGQLALEQDLASVGQDLSIFSDRLETGGHRFSMRAVAGGQADICACDCRSWALMQRLEPNTAEQLAVVGWTARRKGLPFITALAHAHLLPTLREALKGAGL</sequence>
<accession>A0A8J7ULB7</accession>
<proteinExistence type="predicted"/>
<dbReference type="Gene3D" id="3.40.190.10">
    <property type="entry name" value="Periplasmic binding protein-like II"/>
    <property type="match status" value="1"/>
</dbReference>
<keyword evidence="2" id="KW-1185">Reference proteome</keyword>